<evidence type="ECO:0000313" key="1">
    <source>
        <dbReference type="EMBL" id="MBX66645.1"/>
    </source>
</evidence>
<organism evidence="1">
    <name type="scientific">Rhizophora mucronata</name>
    <name type="common">Asiatic mangrove</name>
    <dbReference type="NCBI Taxonomy" id="61149"/>
    <lineage>
        <taxon>Eukaryota</taxon>
        <taxon>Viridiplantae</taxon>
        <taxon>Streptophyta</taxon>
        <taxon>Embryophyta</taxon>
        <taxon>Tracheophyta</taxon>
        <taxon>Spermatophyta</taxon>
        <taxon>Magnoliopsida</taxon>
        <taxon>eudicotyledons</taxon>
        <taxon>Gunneridae</taxon>
        <taxon>Pentapetalae</taxon>
        <taxon>rosids</taxon>
        <taxon>fabids</taxon>
        <taxon>Malpighiales</taxon>
        <taxon>Rhizophoraceae</taxon>
        <taxon>Rhizophora</taxon>
    </lineage>
</organism>
<proteinExistence type="predicted"/>
<dbReference type="AlphaFoldDB" id="A0A2P2QIB8"/>
<dbReference type="EMBL" id="GGEC01086161">
    <property type="protein sequence ID" value="MBX66645.1"/>
    <property type="molecule type" value="Transcribed_RNA"/>
</dbReference>
<protein>
    <submittedName>
        <fullName evidence="1">Uncharacterized protein</fullName>
    </submittedName>
</protein>
<accession>A0A2P2QIB8</accession>
<name>A0A2P2QIB8_RHIMU</name>
<reference evidence="1" key="1">
    <citation type="submission" date="2018-02" db="EMBL/GenBank/DDBJ databases">
        <title>Rhizophora mucronata_Transcriptome.</title>
        <authorList>
            <person name="Meera S.P."/>
            <person name="Sreeshan A."/>
            <person name="Augustine A."/>
        </authorList>
    </citation>
    <scope>NUCLEOTIDE SEQUENCE</scope>
    <source>
        <tissue evidence="1">Leaf</tissue>
    </source>
</reference>
<sequence length="64" mass="7411">MQLLRTLALDLSITVDATAQHLFCLYLTKLKGILLNCSSVCIIFTQTKNQVCVRMVWRKQEMQH</sequence>